<dbReference type="Pfam" id="PF13543">
    <property type="entry name" value="SAM_KSR1"/>
    <property type="match status" value="1"/>
</dbReference>
<dbReference type="InterPro" id="IPR017441">
    <property type="entry name" value="Protein_kinase_ATP_BS"/>
</dbReference>
<dbReference type="SMART" id="SM00220">
    <property type="entry name" value="S_TKc"/>
    <property type="match status" value="1"/>
</dbReference>
<dbReference type="GO" id="GO:0004674">
    <property type="term" value="F:protein serine/threonine kinase activity"/>
    <property type="evidence" value="ECO:0007669"/>
    <property type="project" value="UniProtKB-KW"/>
</dbReference>
<dbReference type="InterPro" id="IPR013761">
    <property type="entry name" value="SAM/pointed_sf"/>
</dbReference>
<dbReference type="PANTHER" id="PTHR44329">
    <property type="entry name" value="SERINE/THREONINE-PROTEIN KINASE TNNI3K-RELATED"/>
    <property type="match status" value="1"/>
</dbReference>
<dbReference type="PROSITE" id="PS00107">
    <property type="entry name" value="PROTEIN_KINASE_ATP"/>
    <property type="match status" value="1"/>
</dbReference>
<dbReference type="InterPro" id="IPR025561">
    <property type="entry name" value="KSR_SAM-like_dom"/>
</dbReference>
<dbReference type="SMART" id="SM00109">
    <property type="entry name" value="C1"/>
    <property type="match status" value="1"/>
</dbReference>
<dbReference type="Gene3D" id="3.30.60.20">
    <property type="match status" value="1"/>
</dbReference>
<evidence type="ECO:0000256" key="10">
    <source>
        <dbReference type="PROSITE-ProRule" id="PRU10141"/>
    </source>
</evidence>
<keyword evidence="2" id="KW-0808">Transferase</keyword>
<evidence type="ECO:0000313" key="14">
    <source>
        <dbReference type="EMBL" id="CAH2095871.1"/>
    </source>
</evidence>
<keyword evidence="4 10" id="KW-0547">Nucleotide-binding</keyword>
<keyword evidence="3" id="KW-0479">Metal-binding</keyword>
<feature type="compositionally biased region" description="Low complexity" evidence="11">
    <location>
        <begin position="460"/>
        <end position="470"/>
    </location>
</feature>
<feature type="compositionally biased region" description="Basic residues" evidence="11">
    <location>
        <begin position="431"/>
        <end position="447"/>
    </location>
</feature>
<dbReference type="PANTHER" id="PTHR44329:SF253">
    <property type="entry name" value="KINASE SUPPRESSOR OF RAS 2"/>
    <property type="match status" value="1"/>
</dbReference>
<dbReference type="CDD" id="cd20812">
    <property type="entry name" value="C1_KSR"/>
    <property type="match status" value="1"/>
</dbReference>
<protein>
    <recommendedName>
        <fullName evidence="16">Kinase suppressor of Ras 2</fullName>
    </recommendedName>
</protein>
<dbReference type="PROSITE" id="PS00479">
    <property type="entry name" value="ZF_DAG_PE_1"/>
    <property type="match status" value="1"/>
</dbReference>
<dbReference type="Proteomes" id="UP001153954">
    <property type="component" value="Unassembled WGS sequence"/>
</dbReference>
<evidence type="ECO:0000256" key="7">
    <source>
        <dbReference type="ARBA" id="ARBA00022840"/>
    </source>
</evidence>
<comment type="catalytic activity">
    <reaction evidence="8">
        <text>L-threonyl-[protein] + ATP = O-phospho-L-threonyl-[protein] + ADP + H(+)</text>
        <dbReference type="Rhea" id="RHEA:46608"/>
        <dbReference type="Rhea" id="RHEA-COMP:11060"/>
        <dbReference type="Rhea" id="RHEA-COMP:11605"/>
        <dbReference type="ChEBI" id="CHEBI:15378"/>
        <dbReference type="ChEBI" id="CHEBI:30013"/>
        <dbReference type="ChEBI" id="CHEBI:30616"/>
        <dbReference type="ChEBI" id="CHEBI:61977"/>
        <dbReference type="ChEBI" id="CHEBI:456216"/>
        <dbReference type="EC" id="2.7.11.1"/>
    </reaction>
</comment>
<evidence type="ECO:0000256" key="5">
    <source>
        <dbReference type="ARBA" id="ARBA00022777"/>
    </source>
</evidence>
<dbReference type="Gene3D" id="1.10.510.10">
    <property type="entry name" value="Transferase(Phosphotransferase) domain 1"/>
    <property type="match status" value="2"/>
</dbReference>
<dbReference type="PROSITE" id="PS50081">
    <property type="entry name" value="ZF_DAG_PE_2"/>
    <property type="match status" value="1"/>
</dbReference>
<dbReference type="InterPro" id="IPR046933">
    <property type="entry name" value="SAM_KSR1_N_sf"/>
</dbReference>
<dbReference type="EMBL" id="CAKOGL010000016">
    <property type="protein sequence ID" value="CAH2095871.1"/>
    <property type="molecule type" value="Genomic_DNA"/>
</dbReference>
<evidence type="ECO:0000256" key="3">
    <source>
        <dbReference type="ARBA" id="ARBA00022723"/>
    </source>
</evidence>
<dbReference type="Gene3D" id="6.10.140.1120">
    <property type="match status" value="1"/>
</dbReference>
<keyword evidence="6" id="KW-0862">Zinc</keyword>
<evidence type="ECO:0000259" key="13">
    <source>
        <dbReference type="PROSITE" id="PS50081"/>
    </source>
</evidence>
<dbReference type="InterPro" id="IPR051681">
    <property type="entry name" value="Ser/Thr_Kinases-Pseudokinases"/>
</dbReference>
<dbReference type="PROSITE" id="PS50011">
    <property type="entry name" value="PROTEIN_KINASE_DOM"/>
    <property type="match status" value="1"/>
</dbReference>
<feature type="region of interest" description="Disordered" evidence="11">
    <location>
        <begin position="383"/>
        <end position="515"/>
    </location>
</feature>
<dbReference type="InterPro" id="IPR002219">
    <property type="entry name" value="PKC_DAG/PE"/>
</dbReference>
<organism evidence="14 15">
    <name type="scientific">Euphydryas editha</name>
    <name type="common">Edith's checkerspot</name>
    <dbReference type="NCBI Taxonomy" id="104508"/>
    <lineage>
        <taxon>Eukaryota</taxon>
        <taxon>Metazoa</taxon>
        <taxon>Ecdysozoa</taxon>
        <taxon>Arthropoda</taxon>
        <taxon>Hexapoda</taxon>
        <taxon>Insecta</taxon>
        <taxon>Pterygota</taxon>
        <taxon>Neoptera</taxon>
        <taxon>Endopterygota</taxon>
        <taxon>Lepidoptera</taxon>
        <taxon>Glossata</taxon>
        <taxon>Ditrysia</taxon>
        <taxon>Papilionoidea</taxon>
        <taxon>Nymphalidae</taxon>
        <taxon>Nymphalinae</taxon>
        <taxon>Euphydryas</taxon>
    </lineage>
</organism>
<dbReference type="PROSITE" id="PS00108">
    <property type="entry name" value="PROTEIN_KINASE_ST"/>
    <property type="match status" value="1"/>
</dbReference>
<dbReference type="InterPro" id="IPR008271">
    <property type="entry name" value="Ser/Thr_kinase_AS"/>
</dbReference>
<dbReference type="GO" id="GO:0046872">
    <property type="term" value="F:metal ion binding"/>
    <property type="evidence" value="ECO:0007669"/>
    <property type="project" value="UniProtKB-KW"/>
</dbReference>
<name>A0AAU9UD69_EUPED</name>
<feature type="compositionally biased region" description="Low complexity" evidence="11">
    <location>
        <begin position="397"/>
        <end position="427"/>
    </location>
</feature>
<dbReference type="InterPro" id="IPR046349">
    <property type="entry name" value="C1-like_sf"/>
</dbReference>
<feature type="region of interest" description="Disordered" evidence="11">
    <location>
        <begin position="166"/>
        <end position="260"/>
    </location>
</feature>
<evidence type="ECO:0000256" key="11">
    <source>
        <dbReference type="SAM" id="MobiDB-lite"/>
    </source>
</evidence>
<dbReference type="InterPro" id="IPR046861">
    <property type="entry name" value="SAM_KSR1_N"/>
</dbReference>
<comment type="catalytic activity">
    <reaction evidence="9">
        <text>L-seryl-[protein] + ATP = O-phospho-L-seryl-[protein] + ADP + H(+)</text>
        <dbReference type="Rhea" id="RHEA:17989"/>
        <dbReference type="Rhea" id="RHEA-COMP:9863"/>
        <dbReference type="Rhea" id="RHEA-COMP:11604"/>
        <dbReference type="ChEBI" id="CHEBI:15378"/>
        <dbReference type="ChEBI" id="CHEBI:29999"/>
        <dbReference type="ChEBI" id="CHEBI:30616"/>
        <dbReference type="ChEBI" id="CHEBI:83421"/>
        <dbReference type="ChEBI" id="CHEBI:456216"/>
        <dbReference type="EC" id="2.7.11.1"/>
    </reaction>
</comment>
<sequence>MDAESENEKKRIRDAIQMIETIQSMIDVSADRLEGLRTQCSTSAELTQQEIRTLEGKLVKHFSRQLVIKAQFVEEIQRELGHVPSLRQWLRVVGLSIDAIEAVLSRVSSLETLRERTEHELRAMLCGARDEEVRRLCRAMQRLRSYTEALARGDGATELPLYWDSWERHGRGSPRSRDDRNSNNKKGGKSPTTPINKRKQNVHLPAPAALTKSRSHESQLSVKPDTSDLSDNSQSSAVGAEGSPPASPREPDPDPPHRYYTNRSIVRYVTSYVSAVCSAVGPQAVSCSPRTPTVSGCMAHDIAHRFTKTFNMIATCDYCDKQMLFGSGLKCKECKFKCHRDCESKVPPSCGLPPEFVTAFKEKFHKDGGLYLPAAGARAALLPSLPPHRRRPPPAPHHGTGPDSSSNTSSCNSSTPSSPALAPAAPATPQPHHHNAHHHNAHHHVKQQFHFPDVKPPVSSPNHSSHVQSPARSVIDNKDELTSSIKSEGSGRVSLSGSGSTDSGRHEPAHDARWPRQNSLTMKEWDIPYDELKLFEVIGTGRFGTVYRGSWHGAVAVKLLHVNALSDHSVPLDTFKHEVATFRKTRHENLVLFMGACMKPPRLAIVTSLCKGMTLYTHIHLRKDKFTANKSVIVAQQISQGMGYLHARGIIHKDLKTKNIFLENGKVVITDFGLFSVTKLCFGNNARGDSLGIPPGWLCYLAPELVRALRPHASLHLPFSKSTDVYAFGWCARCARTPRCTCPSPSPPTSTPSGEYTRYTRYTRYTLCYLAPELVRALRPHASLHLPFSKSTDVYAFGWCARCARTPRCTCPSPSPPTSTPSGEYTRYTRYTRYTLCYLAPELVRALRPHASLHLPFSKSTDVYAFGWCARCARTPRCTCPSPSPPTSTPSGEYTRYTRYTRYTLCYLAPELVRALRPHASLHLPFSKSTDVYAFGWCARCARTPRCTCPSPSPPTSTPSGEYTRYTRYTRYTLCYLAPELVRALRPHASLHLPFSKSTDVYAFGWCARCARTPRCTCPSPSPPTSTPSGEYTRYTRYTRYTLCYLAPELVRALRPHASLHLPFSKSTDVYAFGWCARCARTPRCTCPSPSPPTSTPSGEYTRYTRYTRYTLCYLAPELVRALRPHASLHLPFSKSTDVYAFGTVWYELLCGEYPFKGQPPEAIIWQVGKGVKQSLANMQASRDIKDILMLCWSYRSNERPDFPHLLSTLEKLPRKRLARSPSHPVHLSRSADSVF</sequence>
<evidence type="ECO:0000256" key="1">
    <source>
        <dbReference type="ARBA" id="ARBA00022527"/>
    </source>
</evidence>
<dbReference type="Pfam" id="PF20406">
    <property type="entry name" value="SAM_KSR1_N"/>
    <property type="match status" value="1"/>
</dbReference>
<keyword evidence="5" id="KW-0418">Kinase</keyword>
<dbReference type="FunFam" id="3.30.60.20:FF:000061">
    <property type="entry name" value="Kinase suppressor of Ras"/>
    <property type="match status" value="1"/>
</dbReference>
<dbReference type="InterPro" id="IPR000719">
    <property type="entry name" value="Prot_kinase_dom"/>
</dbReference>
<dbReference type="Gene3D" id="3.30.200.20">
    <property type="entry name" value="Phosphorylase Kinase, domain 1"/>
    <property type="match status" value="1"/>
</dbReference>
<feature type="binding site" evidence="10">
    <location>
        <position position="558"/>
    </location>
    <ligand>
        <name>ATP</name>
        <dbReference type="ChEBI" id="CHEBI:30616"/>
    </ligand>
</feature>
<dbReference type="Pfam" id="PF00130">
    <property type="entry name" value="C1_1"/>
    <property type="match status" value="1"/>
</dbReference>
<evidence type="ECO:0000256" key="9">
    <source>
        <dbReference type="ARBA" id="ARBA00048679"/>
    </source>
</evidence>
<feature type="domain" description="Phorbol-ester/DAG-type" evidence="13">
    <location>
        <begin position="303"/>
        <end position="350"/>
    </location>
</feature>
<dbReference type="FunFam" id="1.10.510.10:FF:000107">
    <property type="entry name" value="kinase suppressor of Ras 1"/>
    <property type="match status" value="2"/>
</dbReference>
<dbReference type="SUPFAM" id="SSF56112">
    <property type="entry name" value="Protein kinase-like (PK-like)"/>
    <property type="match status" value="2"/>
</dbReference>
<dbReference type="Pfam" id="PF07714">
    <property type="entry name" value="PK_Tyr_Ser-Thr"/>
    <property type="match status" value="2"/>
</dbReference>
<feature type="compositionally biased region" description="Basic and acidic residues" evidence="11">
    <location>
        <begin position="503"/>
        <end position="514"/>
    </location>
</feature>
<feature type="compositionally biased region" description="Polar residues" evidence="11">
    <location>
        <begin position="227"/>
        <end position="237"/>
    </location>
</feature>
<keyword evidence="7 10" id="KW-0067">ATP-binding</keyword>
<keyword evidence="15" id="KW-1185">Reference proteome</keyword>
<reference evidence="14" key="1">
    <citation type="submission" date="2022-03" db="EMBL/GenBank/DDBJ databases">
        <authorList>
            <person name="Tunstrom K."/>
        </authorList>
    </citation>
    <scope>NUCLEOTIDE SEQUENCE</scope>
</reference>
<dbReference type="InterPro" id="IPR011009">
    <property type="entry name" value="Kinase-like_dom_sf"/>
</dbReference>
<keyword evidence="1" id="KW-0723">Serine/threonine-protein kinase</keyword>
<gene>
    <name evidence="14" type="ORF">EEDITHA_LOCUS11273</name>
</gene>
<dbReference type="GO" id="GO:0005524">
    <property type="term" value="F:ATP binding"/>
    <property type="evidence" value="ECO:0007669"/>
    <property type="project" value="UniProtKB-UniRule"/>
</dbReference>
<feature type="compositionally biased region" description="Low complexity" evidence="11">
    <location>
        <begin position="487"/>
        <end position="500"/>
    </location>
</feature>
<evidence type="ECO:0000313" key="15">
    <source>
        <dbReference type="Proteomes" id="UP001153954"/>
    </source>
</evidence>
<dbReference type="AlphaFoldDB" id="A0AAU9UD69"/>
<dbReference type="SUPFAM" id="SSF57889">
    <property type="entry name" value="Cysteine-rich domain"/>
    <property type="match status" value="1"/>
</dbReference>
<feature type="compositionally biased region" description="Basic and acidic residues" evidence="11">
    <location>
        <begin position="166"/>
        <end position="182"/>
    </location>
</feature>
<dbReference type="FunFam" id="3.30.200.20:FF:000034">
    <property type="entry name" value="Kinase suppressor of Ras 1"/>
    <property type="match status" value="1"/>
</dbReference>
<evidence type="ECO:0000256" key="2">
    <source>
        <dbReference type="ARBA" id="ARBA00022679"/>
    </source>
</evidence>
<proteinExistence type="predicted"/>
<evidence type="ECO:0000256" key="4">
    <source>
        <dbReference type="ARBA" id="ARBA00022741"/>
    </source>
</evidence>
<evidence type="ECO:0000256" key="8">
    <source>
        <dbReference type="ARBA" id="ARBA00047899"/>
    </source>
</evidence>
<dbReference type="GO" id="GO:0006950">
    <property type="term" value="P:response to stress"/>
    <property type="evidence" value="ECO:0007669"/>
    <property type="project" value="UniProtKB-ARBA"/>
</dbReference>
<feature type="domain" description="Protein kinase" evidence="12">
    <location>
        <begin position="532"/>
        <end position="798"/>
    </location>
</feature>
<accession>A0AAU9UD69</accession>
<dbReference type="InterPro" id="IPR001245">
    <property type="entry name" value="Ser-Thr/Tyr_kinase_cat_dom"/>
</dbReference>
<dbReference type="Gene3D" id="1.10.150.50">
    <property type="entry name" value="Transcription Factor, Ets-1"/>
    <property type="match status" value="1"/>
</dbReference>
<comment type="caution">
    <text evidence="14">The sequence shown here is derived from an EMBL/GenBank/DDBJ whole genome shotgun (WGS) entry which is preliminary data.</text>
</comment>
<evidence type="ECO:0000256" key="6">
    <source>
        <dbReference type="ARBA" id="ARBA00022833"/>
    </source>
</evidence>
<evidence type="ECO:0000259" key="12">
    <source>
        <dbReference type="PROSITE" id="PS50011"/>
    </source>
</evidence>
<evidence type="ECO:0008006" key="16">
    <source>
        <dbReference type="Google" id="ProtNLM"/>
    </source>
</evidence>